<accession>A0A2U1U988</accession>
<name>A0A2U1U988_9GAMM</name>
<evidence type="ECO:0000313" key="2">
    <source>
        <dbReference type="Proteomes" id="UP000296159"/>
    </source>
</evidence>
<protein>
    <submittedName>
        <fullName evidence="1">Phage tail protein</fullName>
    </submittedName>
</protein>
<dbReference type="AlphaFoldDB" id="A0A2U1U988"/>
<dbReference type="Pfam" id="PF06891">
    <property type="entry name" value="P2_Phage_GpR"/>
    <property type="match status" value="1"/>
</dbReference>
<dbReference type="RefSeq" id="WP_136165391.1">
    <property type="nucleotide sequence ID" value="NZ_KZ819073.1"/>
</dbReference>
<comment type="caution">
    <text evidence="1">The sequence shown here is derived from an EMBL/GenBank/DDBJ whole genome shotgun (WGS) entry which is preliminary data.</text>
</comment>
<gene>
    <name evidence="1" type="ORF">DDT56_05035</name>
</gene>
<dbReference type="Proteomes" id="UP000296159">
    <property type="component" value="Unassembled WGS sequence"/>
</dbReference>
<evidence type="ECO:0000313" key="1">
    <source>
        <dbReference type="EMBL" id="PWC18235.1"/>
    </source>
</evidence>
<sequence length="166" mass="18629">MSQLDALTGFIRKSLPERVMQGFDSLMDEVSFIPAQRDLGEGQYQLAVMQFDAVLSWERFPYRECDPRNLCALLLVWQTNQDEQPFMDAGLDMELPTLDIDVIDQKTAVVVVTLKLAESLAIIEDAKGIIPFDGKRYRLADPEIWFATEGRIFGADETGAVIGQPA</sequence>
<proteinExistence type="predicted"/>
<keyword evidence="2" id="KW-1185">Reference proteome</keyword>
<organism evidence="1 2">
    <name type="scientific">Brenneria corticis</name>
    <dbReference type="NCBI Taxonomy" id="2173106"/>
    <lineage>
        <taxon>Bacteria</taxon>
        <taxon>Pseudomonadati</taxon>
        <taxon>Pseudomonadota</taxon>
        <taxon>Gammaproteobacteria</taxon>
        <taxon>Enterobacterales</taxon>
        <taxon>Pectobacteriaceae</taxon>
        <taxon>Brenneria</taxon>
    </lineage>
</organism>
<reference evidence="1 2" key="1">
    <citation type="submission" date="2018-04" db="EMBL/GenBank/DDBJ databases">
        <title>Brenneria corticis sp.nov.</title>
        <authorList>
            <person name="Li Y."/>
        </authorList>
    </citation>
    <scope>NUCLEOTIDE SEQUENCE [LARGE SCALE GENOMIC DNA]</scope>
    <source>
        <strain evidence="1 2">CFCC 11842</strain>
    </source>
</reference>
<dbReference type="InterPro" id="IPR009678">
    <property type="entry name" value="Phage_tail_completion_R"/>
</dbReference>
<dbReference type="EMBL" id="QDKH01000005">
    <property type="protein sequence ID" value="PWC18235.1"/>
    <property type="molecule type" value="Genomic_DNA"/>
</dbReference>